<gene>
    <name evidence="1" type="ORF">AYW79_11355</name>
    <name evidence="2" type="ORF">B2M26_08655</name>
</gene>
<sequence length="70" mass="7963">MFYNTEKGQFHIRKLGNHYSVIKLPDFTEAHVGTGHILSSFSSAEEAQSYCDAWEQEDPFTRDQTAPPLS</sequence>
<organism evidence="2 4">
    <name type="scientific">Ferroacidibacillus organovorans</name>
    <dbReference type="NCBI Taxonomy" id="1765683"/>
    <lineage>
        <taxon>Bacteria</taxon>
        <taxon>Bacillati</taxon>
        <taxon>Bacillota</taxon>
        <taxon>Bacilli</taxon>
        <taxon>Bacillales</taxon>
        <taxon>Alicyclobacillaceae</taxon>
        <taxon>Ferroacidibacillus</taxon>
    </lineage>
</organism>
<accession>A0A162UHL8</accession>
<evidence type="ECO:0000313" key="2">
    <source>
        <dbReference type="EMBL" id="OPG16103.1"/>
    </source>
</evidence>
<evidence type="ECO:0000313" key="4">
    <source>
        <dbReference type="Proteomes" id="UP000190229"/>
    </source>
</evidence>
<reference evidence="1 3" key="1">
    <citation type="submission" date="2016-02" db="EMBL/GenBank/DDBJ databases">
        <title>Draft genome sequence of Acidibacillus ferrooxidans SLC66.</title>
        <authorList>
            <person name="Oliveira G."/>
            <person name="Nancucheo I."/>
            <person name="Dall'Agnol H."/>
            <person name="Johnson B."/>
            <person name="Oliveira R."/>
            <person name="Nunes G.L."/>
            <person name="Tzotzos G."/>
            <person name="Orellana S.C."/>
            <person name="Salim A.C."/>
            <person name="Araujo F.M."/>
        </authorList>
    </citation>
    <scope>NUCLEOTIDE SEQUENCE [LARGE SCALE GENOMIC DNA]</scope>
    <source>
        <strain evidence="1 3">SLC66</strain>
    </source>
</reference>
<dbReference type="RefSeq" id="WP_067565873.1">
    <property type="nucleotide sequence ID" value="NZ_LSUQ01000041.1"/>
</dbReference>
<proteinExistence type="predicted"/>
<reference evidence="2 4" key="2">
    <citation type="submission" date="2017-02" db="EMBL/GenBank/DDBJ databases">
        <title>Draft genome of Acidibacillus ferrooxidans Huett2.</title>
        <authorList>
            <person name="Schopf S."/>
        </authorList>
    </citation>
    <scope>NUCLEOTIDE SEQUENCE [LARGE SCALE GENOMIC DNA]</scope>
    <source>
        <strain evidence="2 4">Huett2</strain>
    </source>
</reference>
<dbReference type="Proteomes" id="UP000077421">
    <property type="component" value="Unassembled WGS sequence"/>
</dbReference>
<dbReference type="EMBL" id="MWPS01000022">
    <property type="protein sequence ID" value="OPG16103.1"/>
    <property type="molecule type" value="Genomic_DNA"/>
</dbReference>
<name>A0A162UHL8_9BACL</name>
<evidence type="ECO:0000313" key="3">
    <source>
        <dbReference type="Proteomes" id="UP000077421"/>
    </source>
</evidence>
<dbReference type="Proteomes" id="UP000190229">
    <property type="component" value="Unassembled WGS sequence"/>
</dbReference>
<keyword evidence="4" id="KW-1185">Reference proteome</keyword>
<protein>
    <submittedName>
        <fullName evidence="2">Uncharacterized protein</fullName>
    </submittedName>
</protein>
<dbReference type="STRING" id="1765683.B2M26_08655"/>
<dbReference type="OrthoDB" id="9867061at2"/>
<comment type="caution">
    <text evidence="2">The sequence shown here is derived from an EMBL/GenBank/DDBJ whole genome shotgun (WGS) entry which is preliminary data.</text>
</comment>
<dbReference type="EMBL" id="LSUQ01000041">
    <property type="protein sequence ID" value="OAG93303.1"/>
    <property type="molecule type" value="Genomic_DNA"/>
</dbReference>
<dbReference type="AlphaFoldDB" id="A0A162UHL8"/>
<evidence type="ECO:0000313" key="1">
    <source>
        <dbReference type="EMBL" id="OAG93303.1"/>
    </source>
</evidence>